<organism evidence="2 3">
    <name type="scientific">Pythium insidiosum</name>
    <name type="common">Pythiosis disease agent</name>
    <dbReference type="NCBI Taxonomy" id="114742"/>
    <lineage>
        <taxon>Eukaryota</taxon>
        <taxon>Sar</taxon>
        <taxon>Stramenopiles</taxon>
        <taxon>Oomycota</taxon>
        <taxon>Peronosporomycetes</taxon>
        <taxon>Pythiales</taxon>
        <taxon>Pythiaceae</taxon>
        <taxon>Pythium</taxon>
    </lineage>
</organism>
<gene>
    <name evidence="2" type="ORF">P43SY_000447</name>
</gene>
<evidence type="ECO:0000313" key="2">
    <source>
        <dbReference type="EMBL" id="KAJ0402132.1"/>
    </source>
</evidence>
<dbReference type="AlphaFoldDB" id="A0AAD5Q7J1"/>
<evidence type="ECO:0000256" key="1">
    <source>
        <dbReference type="SAM" id="MobiDB-lite"/>
    </source>
</evidence>
<dbReference type="EMBL" id="JAKCXM010000110">
    <property type="protein sequence ID" value="KAJ0402132.1"/>
    <property type="molecule type" value="Genomic_DNA"/>
</dbReference>
<feature type="compositionally biased region" description="Basic and acidic residues" evidence="1">
    <location>
        <begin position="117"/>
        <end position="126"/>
    </location>
</feature>
<feature type="region of interest" description="Disordered" evidence="1">
    <location>
        <begin position="1"/>
        <end position="81"/>
    </location>
</feature>
<protein>
    <submittedName>
        <fullName evidence="2">Uncharacterized protein</fullName>
    </submittedName>
</protein>
<comment type="caution">
    <text evidence="2">The sequence shown here is derived from an EMBL/GenBank/DDBJ whole genome shotgun (WGS) entry which is preliminary data.</text>
</comment>
<keyword evidence="3" id="KW-1185">Reference proteome</keyword>
<accession>A0AAD5Q7J1</accession>
<name>A0AAD5Q7J1_PYTIN</name>
<feature type="compositionally biased region" description="Low complexity" evidence="1">
    <location>
        <begin position="18"/>
        <end position="38"/>
    </location>
</feature>
<evidence type="ECO:0000313" key="3">
    <source>
        <dbReference type="Proteomes" id="UP001209570"/>
    </source>
</evidence>
<reference evidence="2" key="1">
    <citation type="submission" date="2021-12" db="EMBL/GenBank/DDBJ databases">
        <title>Prjna785345.</title>
        <authorList>
            <person name="Rujirawat T."/>
            <person name="Krajaejun T."/>
        </authorList>
    </citation>
    <scope>NUCLEOTIDE SEQUENCE</scope>
    <source>
        <strain evidence="2">Pi057C3</strain>
    </source>
</reference>
<feature type="compositionally biased region" description="Acidic residues" evidence="1">
    <location>
        <begin position="138"/>
        <end position="153"/>
    </location>
</feature>
<sequence length="699" mass="75142">MATMTAARARSTRRRGKAATAAGSDDGDATAAAAVAAPARKRARQPSSRAPAGDDEQDAETDALLAAVGQDTRKISVPRKRASGAILAEFTSLDALLSNDIEEKQRKRQREARLQRLRAEVRDGAARKRRASASNGDGEAEEAEDDDDGDGDGDGSAGAATADSAGATLTRLMNAMEHNMSSLSADDHLFSGAQELTRSQEKFGFVFMPMTEPLPFQCFKATAAELSGELSVLYRALQTKDDEELAALLWSRAILLRCLLEGRRAGLGGAAASGDAGVSQPALLPSRIGSWLFLTMSTHGNSHVVKGCLNNLVAALLGGASQQTTMNLLSGLPCAAFCSGIEDLHTIMGPAWPELLMEWRPTVYDFLNAFRRFGFQDSKRSMSAKSKISAAPKTPPATAAGSNAVPFPTLNMQFVLAFLVLSLRTNLLRLDGYDAFSFTMFFLRMQFEHDMHPEIVQLASVCIEELLEMFPALEWRREWAPSLVLRIAGASEGLFDSAAGWLAVARRLPRTTRGTQLTTGLAIYVLQHRIDKSTTEASNSEKPLKFPIPSGLVLDIVAGIVDDLTVKYAEAKAQKRAKKQKKSATAAATEDADASNGTAAAAAAASAPTLDLLCKKVALMDLALQAFLNILTQKEMAILLKKLDELTGTHKSTMSAKWHELKTLVSLMHRKYSLENLRIGRDALPIAKAALFVDESTSG</sequence>
<proteinExistence type="predicted"/>
<feature type="region of interest" description="Disordered" evidence="1">
    <location>
        <begin position="117"/>
        <end position="161"/>
    </location>
</feature>
<dbReference type="Proteomes" id="UP001209570">
    <property type="component" value="Unassembled WGS sequence"/>
</dbReference>